<dbReference type="AlphaFoldDB" id="A0AAN8KHG6"/>
<proteinExistence type="predicted"/>
<name>A0AAN8KHG6_9TELE</name>
<dbReference type="EMBL" id="JAGTTL010000038">
    <property type="protein sequence ID" value="KAK6292547.1"/>
    <property type="molecule type" value="Genomic_DNA"/>
</dbReference>
<organism evidence="2 3">
    <name type="scientific">Coregonus suidteri</name>
    <dbReference type="NCBI Taxonomy" id="861788"/>
    <lineage>
        <taxon>Eukaryota</taxon>
        <taxon>Metazoa</taxon>
        <taxon>Chordata</taxon>
        <taxon>Craniata</taxon>
        <taxon>Vertebrata</taxon>
        <taxon>Euteleostomi</taxon>
        <taxon>Actinopterygii</taxon>
        <taxon>Neopterygii</taxon>
        <taxon>Teleostei</taxon>
        <taxon>Protacanthopterygii</taxon>
        <taxon>Salmoniformes</taxon>
        <taxon>Salmonidae</taxon>
        <taxon>Coregoninae</taxon>
        <taxon>Coregonus</taxon>
    </lineage>
</organism>
<dbReference type="Proteomes" id="UP001356427">
    <property type="component" value="Unassembled WGS sequence"/>
</dbReference>
<sequence>MLHSRGPCAGRQSHHHSEQLTTKTQTDWEWVEQTLTDSCQVQSELEKFKPKALVESQTVLEIIVIGPDSELLWKVNRKIDVGPHPPFVSKQEKRAAKEQAEQRLLEWGLQRVQNTGNQNRFFSGGGQLKTISYRLSNEVWIIREKHYFPQMDIRDSSDIFTFQGETERQNVYNLCTVIDTSFSLPSTPMPLLFRSMDRTI</sequence>
<comment type="caution">
    <text evidence="2">The sequence shown here is derived from an EMBL/GenBank/DDBJ whole genome shotgun (WGS) entry which is preliminary data.</text>
</comment>
<evidence type="ECO:0000313" key="3">
    <source>
        <dbReference type="Proteomes" id="UP001356427"/>
    </source>
</evidence>
<evidence type="ECO:0000313" key="2">
    <source>
        <dbReference type="EMBL" id="KAK6292547.1"/>
    </source>
</evidence>
<gene>
    <name evidence="2" type="ORF">J4Q44_G00371310</name>
</gene>
<evidence type="ECO:0000256" key="1">
    <source>
        <dbReference type="SAM" id="MobiDB-lite"/>
    </source>
</evidence>
<keyword evidence="3" id="KW-1185">Reference proteome</keyword>
<accession>A0AAN8KHG6</accession>
<protein>
    <submittedName>
        <fullName evidence="2">Uncharacterized protein</fullName>
    </submittedName>
</protein>
<feature type="region of interest" description="Disordered" evidence="1">
    <location>
        <begin position="1"/>
        <end position="22"/>
    </location>
</feature>
<reference evidence="2 3" key="1">
    <citation type="submission" date="2021-04" db="EMBL/GenBank/DDBJ databases">
        <authorList>
            <person name="De Guttry C."/>
            <person name="Zahm M."/>
            <person name="Klopp C."/>
            <person name="Cabau C."/>
            <person name="Louis A."/>
            <person name="Berthelot C."/>
            <person name="Parey E."/>
            <person name="Roest Crollius H."/>
            <person name="Montfort J."/>
            <person name="Robinson-Rechavi M."/>
            <person name="Bucao C."/>
            <person name="Bouchez O."/>
            <person name="Gislard M."/>
            <person name="Lluch J."/>
            <person name="Milhes M."/>
            <person name="Lampietro C."/>
            <person name="Lopez Roques C."/>
            <person name="Donnadieu C."/>
            <person name="Braasch I."/>
            <person name="Desvignes T."/>
            <person name="Postlethwait J."/>
            <person name="Bobe J."/>
            <person name="Wedekind C."/>
            <person name="Guiguen Y."/>
        </authorList>
    </citation>
    <scope>NUCLEOTIDE SEQUENCE [LARGE SCALE GENOMIC DNA]</scope>
    <source>
        <strain evidence="2">Cs_M1</strain>
        <tissue evidence="2">Blood</tissue>
    </source>
</reference>